<gene>
    <name evidence="1" type="ORF">S03H2_50554</name>
</gene>
<dbReference type="Pfam" id="PF03864">
    <property type="entry name" value="Phage_cap_E"/>
    <property type="match status" value="1"/>
</dbReference>
<organism evidence="1">
    <name type="scientific">marine sediment metagenome</name>
    <dbReference type="NCBI Taxonomy" id="412755"/>
    <lineage>
        <taxon>unclassified sequences</taxon>
        <taxon>metagenomes</taxon>
        <taxon>ecological metagenomes</taxon>
    </lineage>
</organism>
<reference evidence="1" key="1">
    <citation type="journal article" date="2014" name="Front. Microbiol.">
        <title>High frequency of phylogenetically diverse reductive dehalogenase-homologous genes in deep subseafloor sedimentary metagenomes.</title>
        <authorList>
            <person name="Kawai M."/>
            <person name="Futagami T."/>
            <person name="Toyoda A."/>
            <person name="Takaki Y."/>
            <person name="Nishi S."/>
            <person name="Hori S."/>
            <person name="Arai W."/>
            <person name="Tsubouchi T."/>
            <person name="Morono Y."/>
            <person name="Uchiyama I."/>
            <person name="Ito T."/>
            <person name="Fujiyama A."/>
            <person name="Inagaki F."/>
            <person name="Takami H."/>
        </authorList>
    </citation>
    <scope>NUCLEOTIDE SEQUENCE</scope>
    <source>
        <strain evidence="1">Expedition CK06-06</strain>
    </source>
</reference>
<dbReference type="EMBL" id="BARU01032020">
    <property type="protein sequence ID" value="GAH66273.1"/>
    <property type="molecule type" value="Genomic_DNA"/>
</dbReference>
<evidence type="ECO:0000313" key="1">
    <source>
        <dbReference type="EMBL" id="GAH66273.1"/>
    </source>
</evidence>
<accession>X1J922</accession>
<proteinExistence type="predicted"/>
<feature type="non-terminal residue" evidence="1">
    <location>
        <position position="186"/>
    </location>
</feature>
<name>X1J922_9ZZZZ</name>
<sequence>MNNFLSEISEKTLGAYIDKRKWLKRYYVDYFPLRSTPFLSWEILVGKFGVSAADLVSFNSSAPEKTRRVLDRLRGDLPALRVKRVMDENQINQYLIAKAVIKNDADMNALLEMVYGDIDFVVEAVQQRCEWLAITALSQMKISLNSSNSAGVITEEAIDFGLPTANKEFVGGAAANRCWTVTNKAS</sequence>
<comment type="caution">
    <text evidence="1">The sequence shown here is derived from an EMBL/GenBank/DDBJ whole genome shotgun (WGS) entry which is preliminary data.</text>
</comment>
<dbReference type="InterPro" id="IPR005564">
    <property type="entry name" value="Major_capsid_GpE"/>
</dbReference>
<dbReference type="AlphaFoldDB" id="X1J922"/>
<protein>
    <submittedName>
        <fullName evidence="1">Uncharacterized protein</fullName>
    </submittedName>
</protein>